<evidence type="ECO:0000256" key="2">
    <source>
        <dbReference type="SAM" id="Phobius"/>
    </source>
</evidence>
<keyword evidence="4" id="KW-1185">Reference proteome</keyword>
<proteinExistence type="predicted"/>
<sequence>MSGSRQLLPDSLQRRGLLVCVCVCTCCLCTFVCDALGTRRSTEWETAAAREGWKERQAMPTRPQPNNPPAVEAINNGAAGVPLAGQGGGWRGVEASRLPPRHSTFVGSPSPN</sequence>
<accession>A0A5B7FG98</accession>
<organism evidence="3 4">
    <name type="scientific">Portunus trituberculatus</name>
    <name type="common">Swimming crab</name>
    <name type="synonym">Neptunus trituberculatus</name>
    <dbReference type="NCBI Taxonomy" id="210409"/>
    <lineage>
        <taxon>Eukaryota</taxon>
        <taxon>Metazoa</taxon>
        <taxon>Ecdysozoa</taxon>
        <taxon>Arthropoda</taxon>
        <taxon>Crustacea</taxon>
        <taxon>Multicrustacea</taxon>
        <taxon>Malacostraca</taxon>
        <taxon>Eumalacostraca</taxon>
        <taxon>Eucarida</taxon>
        <taxon>Decapoda</taxon>
        <taxon>Pleocyemata</taxon>
        <taxon>Brachyura</taxon>
        <taxon>Eubrachyura</taxon>
        <taxon>Portunoidea</taxon>
        <taxon>Portunidae</taxon>
        <taxon>Portuninae</taxon>
        <taxon>Portunus</taxon>
    </lineage>
</organism>
<dbReference type="EMBL" id="VSRR010006334">
    <property type="protein sequence ID" value="MPC44547.1"/>
    <property type="molecule type" value="Genomic_DNA"/>
</dbReference>
<evidence type="ECO:0000313" key="4">
    <source>
        <dbReference type="Proteomes" id="UP000324222"/>
    </source>
</evidence>
<gene>
    <name evidence="3" type="ORF">E2C01_038220</name>
</gene>
<feature type="region of interest" description="Disordered" evidence="1">
    <location>
        <begin position="47"/>
        <end position="112"/>
    </location>
</feature>
<evidence type="ECO:0000256" key="1">
    <source>
        <dbReference type="SAM" id="MobiDB-lite"/>
    </source>
</evidence>
<protein>
    <submittedName>
        <fullName evidence="3">Uncharacterized protein</fullName>
    </submittedName>
</protein>
<keyword evidence="2" id="KW-1133">Transmembrane helix</keyword>
<reference evidence="3 4" key="1">
    <citation type="submission" date="2019-05" db="EMBL/GenBank/DDBJ databases">
        <title>Another draft genome of Portunus trituberculatus and its Hox gene families provides insights of decapod evolution.</title>
        <authorList>
            <person name="Jeong J.-H."/>
            <person name="Song I."/>
            <person name="Kim S."/>
            <person name="Choi T."/>
            <person name="Kim D."/>
            <person name="Ryu S."/>
            <person name="Kim W."/>
        </authorList>
    </citation>
    <scope>NUCLEOTIDE SEQUENCE [LARGE SCALE GENOMIC DNA]</scope>
    <source>
        <tissue evidence="3">Muscle</tissue>
    </source>
</reference>
<keyword evidence="2" id="KW-0472">Membrane</keyword>
<dbReference type="AlphaFoldDB" id="A0A5B7FG98"/>
<comment type="caution">
    <text evidence="3">The sequence shown here is derived from an EMBL/GenBank/DDBJ whole genome shotgun (WGS) entry which is preliminary data.</text>
</comment>
<evidence type="ECO:0000313" key="3">
    <source>
        <dbReference type="EMBL" id="MPC44547.1"/>
    </source>
</evidence>
<name>A0A5B7FG98_PORTR</name>
<dbReference type="Proteomes" id="UP000324222">
    <property type="component" value="Unassembled WGS sequence"/>
</dbReference>
<feature type="transmembrane region" description="Helical" evidence="2">
    <location>
        <begin position="16"/>
        <end position="36"/>
    </location>
</feature>
<keyword evidence="2" id="KW-0812">Transmembrane</keyword>